<dbReference type="GO" id="GO:0003677">
    <property type="term" value="F:DNA binding"/>
    <property type="evidence" value="ECO:0007669"/>
    <property type="project" value="UniProtKB-UniRule"/>
</dbReference>
<evidence type="ECO:0000256" key="4">
    <source>
        <dbReference type="PROSITE-ProRule" id="PRU00335"/>
    </source>
</evidence>
<evidence type="ECO:0000256" key="3">
    <source>
        <dbReference type="ARBA" id="ARBA00023163"/>
    </source>
</evidence>
<dbReference type="InterPro" id="IPR009057">
    <property type="entry name" value="Homeodomain-like_sf"/>
</dbReference>
<sequence length="198" mass="21879">MTTDGRRLRGQRSREQILERAVELSSVDGLVGLSLGKLAAAAGVSKSGFFAHWRDKSELQLDAVAWAKRQWVELIVRPALTRPRGVPRLLALHEARLRFYADGVLPGGCFFMVAEAEFDDLSGPVRDAVAVAKREWHDLLRDVAQQAVELGQLPAGTDCDRLAFEINAIGGAVITYSRLLDADTTYEHARRAVQERLS</sequence>
<dbReference type="PANTHER" id="PTHR47506:SF6">
    <property type="entry name" value="HTH-TYPE TRANSCRIPTIONAL REPRESSOR NEMR"/>
    <property type="match status" value="1"/>
</dbReference>
<dbReference type="InterPro" id="IPR001647">
    <property type="entry name" value="HTH_TetR"/>
</dbReference>
<dbReference type="Pfam" id="PF00440">
    <property type="entry name" value="TetR_N"/>
    <property type="match status" value="1"/>
</dbReference>
<feature type="DNA-binding region" description="H-T-H motif" evidence="4">
    <location>
        <begin position="34"/>
        <end position="53"/>
    </location>
</feature>
<evidence type="ECO:0000313" key="6">
    <source>
        <dbReference type="EMBL" id="MBA2890434.1"/>
    </source>
</evidence>
<dbReference type="InterPro" id="IPR036271">
    <property type="entry name" value="Tet_transcr_reg_TetR-rel_C_sf"/>
</dbReference>
<protein>
    <submittedName>
        <fullName evidence="6">AcrR family transcriptional regulator</fullName>
    </submittedName>
</protein>
<feature type="domain" description="HTH tetR-type" evidence="5">
    <location>
        <begin position="11"/>
        <end position="71"/>
    </location>
</feature>
<keyword evidence="2 4" id="KW-0238">DNA-binding</keyword>
<dbReference type="AlphaFoldDB" id="A0A7W0CFW6"/>
<name>A0A7W0CFW6_9ACTN</name>
<comment type="caution">
    <text evidence="6">The sequence shown here is derived from an EMBL/GenBank/DDBJ whole genome shotgun (WGS) entry which is preliminary data.</text>
</comment>
<evidence type="ECO:0000256" key="1">
    <source>
        <dbReference type="ARBA" id="ARBA00023015"/>
    </source>
</evidence>
<keyword evidence="1" id="KW-0805">Transcription regulation</keyword>
<dbReference type="Pfam" id="PF16925">
    <property type="entry name" value="TetR_C_13"/>
    <property type="match status" value="1"/>
</dbReference>
<dbReference type="Proteomes" id="UP000530928">
    <property type="component" value="Unassembled WGS sequence"/>
</dbReference>
<dbReference type="EMBL" id="JACDUR010000002">
    <property type="protein sequence ID" value="MBA2890434.1"/>
    <property type="molecule type" value="Genomic_DNA"/>
</dbReference>
<accession>A0A7W0CFW6</accession>
<evidence type="ECO:0000259" key="5">
    <source>
        <dbReference type="PROSITE" id="PS50977"/>
    </source>
</evidence>
<dbReference type="SUPFAM" id="SSF46689">
    <property type="entry name" value="Homeodomain-like"/>
    <property type="match status" value="1"/>
</dbReference>
<dbReference type="PANTHER" id="PTHR47506">
    <property type="entry name" value="TRANSCRIPTIONAL REGULATORY PROTEIN"/>
    <property type="match status" value="1"/>
</dbReference>
<dbReference type="InterPro" id="IPR011075">
    <property type="entry name" value="TetR_C"/>
</dbReference>
<keyword evidence="7" id="KW-1185">Reference proteome</keyword>
<organism evidence="6 7">
    <name type="scientific">Nonomuraea soli</name>
    <dbReference type="NCBI Taxonomy" id="1032476"/>
    <lineage>
        <taxon>Bacteria</taxon>
        <taxon>Bacillati</taxon>
        <taxon>Actinomycetota</taxon>
        <taxon>Actinomycetes</taxon>
        <taxon>Streptosporangiales</taxon>
        <taxon>Streptosporangiaceae</taxon>
        <taxon>Nonomuraea</taxon>
    </lineage>
</organism>
<evidence type="ECO:0000256" key="2">
    <source>
        <dbReference type="ARBA" id="ARBA00023125"/>
    </source>
</evidence>
<dbReference type="PROSITE" id="PS50977">
    <property type="entry name" value="HTH_TETR_2"/>
    <property type="match status" value="1"/>
</dbReference>
<dbReference type="Gene3D" id="1.10.10.60">
    <property type="entry name" value="Homeodomain-like"/>
    <property type="match status" value="1"/>
</dbReference>
<reference evidence="6 7" key="1">
    <citation type="submission" date="2020-07" db="EMBL/GenBank/DDBJ databases">
        <title>Genomic Encyclopedia of Type Strains, Phase IV (KMG-IV): sequencing the most valuable type-strain genomes for metagenomic binning, comparative biology and taxonomic classification.</title>
        <authorList>
            <person name="Goeker M."/>
        </authorList>
    </citation>
    <scope>NUCLEOTIDE SEQUENCE [LARGE SCALE GENOMIC DNA]</scope>
    <source>
        <strain evidence="6 7">DSM 45533</strain>
    </source>
</reference>
<dbReference type="Gene3D" id="1.10.357.10">
    <property type="entry name" value="Tetracycline Repressor, domain 2"/>
    <property type="match status" value="1"/>
</dbReference>
<dbReference type="SUPFAM" id="SSF48498">
    <property type="entry name" value="Tetracyclin repressor-like, C-terminal domain"/>
    <property type="match status" value="1"/>
</dbReference>
<dbReference type="RefSeq" id="WP_181609259.1">
    <property type="nucleotide sequence ID" value="NZ_BAABAM010000006.1"/>
</dbReference>
<evidence type="ECO:0000313" key="7">
    <source>
        <dbReference type="Proteomes" id="UP000530928"/>
    </source>
</evidence>
<keyword evidence="3" id="KW-0804">Transcription</keyword>
<gene>
    <name evidence="6" type="ORF">HNR30_001775</name>
</gene>
<proteinExistence type="predicted"/>